<keyword evidence="4 9" id="KW-0812">Transmembrane</keyword>
<dbReference type="PANTHER" id="PTHR30329:SF21">
    <property type="entry name" value="LIPOPROTEIN YIAD-RELATED"/>
    <property type="match status" value="1"/>
</dbReference>
<evidence type="ECO:0000256" key="7">
    <source>
        <dbReference type="PROSITE-ProRule" id="PRU00473"/>
    </source>
</evidence>
<evidence type="ECO:0000256" key="9">
    <source>
        <dbReference type="SAM" id="Phobius"/>
    </source>
</evidence>
<feature type="compositionally biased region" description="Polar residues" evidence="8">
    <location>
        <begin position="79"/>
        <end position="98"/>
    </location>
</feature>
<name>E7G4R5_9HELI</name>
<dbReference type="PROSITE" id="PS51123">
    <property type="entry name" value="OMPA_2"/>
    <property type="match status" value="1"/>
</dbReference>
<evidence type="ECO:0000256" key="8">
    <source>
        <dbReference type="SAM" id="MobiDB-lite"/>
    </source>
</evidence>
<dbReference type="InterPro" id="IPR006665">
    <property type="entry name" value="OmpA-like"/>
</dbReference>
<dbReference type="EMBL" id="ADHO01000186">
    <property type="protein sequence ID" value="EFX41630.1"/>
    <property type="molecule type" value="Genomic_DNA"/>
</dbReference>
<accession>E7G4R5</accession>
<dbReference type="InterPro" id="IPR025713">
    <property type="entry name" value="MotB-like_N_dom"/>
</dbReference>
<evidence type="ECO:0000256" key="2">
    <source>
        <dbReference type="ARBA" id="ARBA00008914"/>
    </source>
</evidence>
<feature type="domain" description="OmpA-like" evidence="10">
    <location>
        <begin position="115"/>
        <end position="239"/>
    </location>
</feature>
<dbReference type="Gene3D" id="3.30.1330.60">
    <property type="entry name" value="OmpA-like domain"/>
    <property type="match status" value="1"/>
</dbReference>
<comment type="subcellular location">
    <subcellularLocation>
        <location evidence="1">Cell membrane</location>
        <topology evidence="1">Single-pass membrane protein</topology>
    </subcellularLocation>
</comment>
<dbReference type="Pfam" id="PF00691">
    <property type="entry name" value="OmpA"/>
    <property type="match status" value="1"/>
</dbReference>
<comment type="caution">
    <text evidence="11">The sequence shown here is derived from an EMBL/GenBank/DDBJ whole genome shotgun (WGS) entry which is preliminary data.</text>
</comment>
<dbReference type="InterPro" id="IPR036737">
    <property type="entry name" value="OmpA-like_sf"/>
</dbReference>
<protein>
    <submittedName>
        <fullName evidence="11">Flagellar motor protein MotB</fullName>
    </submittedName>
</protein>
<dbReference type="NCBIfam" id="NF006285">
    <property type="entry name" value="PRK08457.1"/>
    <property type="match status" value="1"/>
</dbReference>
<keyword evidence="11" id="KW-0282">Flagellum</keyword>
<evidence type="ECO:0000256" key="5">
    <source>
        <dbReference type="ARBA" id="ARBA00022989"/>
    </source>
</evidence>
<evidence type="ECO:0000313" key="11">
    <source>
        <dbReference type="EMBL" id="EFX41630.1"/>
    </source>
</evidence>
<keyword evidence="5 9" id="KW-1133">Transmembrane helix</keyword>
<keyword evidence="3" id="KW-1003">Cell membrane</keyword>
<comment type="similarity">
    <text evidence="2">Belongs to the MotB family.</text>
</comment>
<dbReference type="Pfam" id="PF13677">
    <property type="entry name" value="MotB_plug"/>
    <property type="match status" value="1"/>
</dbReference>
<feature type="region of interest" description="Disordered" evidence="8">
    <location>
        <begin position="69"/>
        <end position="98"/>
    </location>
</feature>
<dbReference type="AlphaFoldDB" id="E7G4R5"/>
<dbReference type="SUPFAM" id="SSF103088">
    <property type="entry name" value="OmpA-like"/>
    <property type="match status" value="1"/>
</dbReference>
<evidence type="ECO:0000256" key="1">
    <source>
        <dbReference type="ARBA" id="ARBA00004162"/>
    </source>
</evidence>
<evidence type="ECO:0000259" key="10">
    <source>
        <dbReference type="PROSITE" id="PS51123"/>
    </source>
</evidence>
<sequence length="258" mass="28894">MMAAKKAKPVECPAGERWAVPYADFLSLLLALFIALYAISVVNKSKVKALKKEFLKIFDYAPRPDSMQPVITIPPAPGDTQTSMETESSKANENSNRSQVSITKIGQGAILEQIAQGVVLKLPSSLLFENSYDDTINATMREYIHRIAKIIHALPDQIRIDVRGFTDNTPLPSNSRFKDHYALAASRAYKVMKVLLSDGIDPQKLSFTSYGKNDPIAPNNSLEERLHNNRVEIFFHADQQSVVKIRSILDRNFSSENR</sequence>
<dbReference type="PANTHER" id="PTHR30329">
    <property type="entry name" value="STATOR ELEMENT OF FLAGELLAR MOTOR COMPLEX"/>
    <property type="match status" value="1"/>
</dbReference>
<keyword evidence="6 7" id="KW-0472">Membrane</keyword>
<evidence type="ECO:0000313" key="12">
    <source>
        <dbReference type="Proteomes" id="UP000054093"/>
    </source>
</evidence>
<proteinExistence type="inferred from homology"/>
<dbReference type="CDD" id="cd07185">
    <property type="entry name" value="OmpA_C-like"/>
    <property type="match status" value="1"/>
</dbReference>
<evidence type="ECO:0000256" key="4">
    <source>
        <dbReference type="ARBA" id="ARBA00022692"/>
    </source>
</evidence>
<gene>
    <name evidence="11" type="primary">motB</name>
    <name evidence="11" type="ORF">HSUHS5_0986</name>
</gene>
<keyword evidence="11" id="KW-0969">Cilium</keyword>
<feature type="transmembrane region" description="Helical" evidence="9">
    <location>
        <begin position="20"/>
        <end position="42"/>
    </location>
</feature>
<evidence type="ECO:0000256" key="6">
    <source>
        <dbReference type="ARBA" id="ARBA00023136"/>
    </source>
</evidence>
<dbReference type="GO" id="GO:0005886">
    <property type="term" value="C:plasma membrane"/>
    <property type="evidence" value="ECO:0007669"/>
    <property type="project" value="UniProtKB-SubCell"/>
</dbReference>
<reference evidence="11 12" key="1">
    <citation type="journal article" date="2011" name="Vet. Res.">
        <title>Genome sequence of Helicobacter suis supports its role in gastric pathology.</title>
        <authorList>
            <person name="Vermoote M."/>
            <person name="Vandekerckhove T.T."/>
            <person name="Flahou B."/>
            <person name="Pasmans F."/>
            <person name="Smet A."/>
            <person name="De Groote D."/>
            <person name="Van Criekinge W."/>
            <person name="Ducatelle R."/>
            <person name="Haesebrouck F."/>
        </authorList>
    </citation>
    <scope>NUCLEOTIDE SEQUENCE [LARGE SCALE GENOMIC DNA]</scope>
    <source>
        <strain evidence="11 12">HS5</strain>
    </source>
</reference>
<dbReference type="InterPro" id="IPR050330">
    <property type="entry name" value="Bact_OuterMem_StrucFunc"/>
</dbReference>
<organism evidence="11 12">
    <name type="scientific">Helicobacter suis HS5</name>
    <dbReference type="NCBI Taxonomy" id="710394"/>
    <lineage>
        <taxon>Bacteria</taxon>
        <taxon>Pseudomonadati</taxon>
        <taxon>Campylobacterota</taxon>
        <taxon>Epsilonproteobacteria</taxon>
        <taxon>Campylobacterales</taxon>
        <taxon>Helicobacteraceae</taxon>
        <taxon>Helicobacter</taxon>
    </lineage>
</organism>
<keyword evidence="11" id="KW-0966">Cell projection</keyword>
<dbReference type="Proteomes" id="UP000054093">
    <property type="component" value="Unassembled WGS sequence"/>
</dbReference>
<evidence type="ECO:0000256" key="3">
    <source>
        <dbReference type="ARBA" id="ARBA00022475"/>
    </source>
</evidence>